<feature type="DNA-binding region" description="H-T-H motif" evidence="4">
    <location>
        <begin position="51"/>
        <end position="70"/>
    </location>
</feature>
<evidence type="ECO:0000256" key="2">
    <source>
        <dbReference type="ARBA" id="ARBA00023125"/>
    </source>
</evidence>
<dbReference type="AlphaFoldDB" id="K5BGL4"/>
<protein>
    <submittedName>
        <fullName evidence="6">Bacterial regulatory s, tetR family protein</fullName>
    </submittedName>
</protein>
<evidence type="ECO:0000256" key="1">
    <source>
        <dbReference type="ARBA" id="ARBA00023015"/>
    </source>
</evidence>
<gene>
    <name evidence="6" type="ORF">C731_1052</name>
</gene>
<dbReference type="PANTHER" id="PTHR30055:SF234">
    <property type="entry name" value="HTH-TYPE TRANSCRIPTIONAL REGULATOR BETI"/>
    <property type="match status" value="1"/>
</dbReference>
<evidence type="ECO:0000256" key="3">
    <source>
        <dbReference type="ARBA" id="ARBA00023163"/>
    </source>
</evidence>
<keyword evidence="2 4" id="KW-0238">DNA-binding</keyword>
<dbReference type="PANTHER" id="PTHR30055">
    <property type="entry name" value="HTH-TYPE TRANSCRIPTIONAL REGULATOR RUTR"/>
    <property type="match status" value="1"/>
</dbReference>
<dbReference type="InterPro" id="IPR050109">
    <property type="entry name" value="HTH-type_TetR-like_transc_reg"/>
</dbReference>
<keyword evidence="7" id="KW-1185">Reference proteome</keyword>
<evidence type="ECO:0000259" key="5">
    <source>
        <dbReference type="PROSITE" id="PS50977"/>
    </source>
</evidence>
<dbReference type="STRING" id="1122247.GCA_000379865_03900"/>
<dbReference type="GO" id="GO:0000976">
    <property type="term" value="F:transcription cis-regulatory region binding"/>
    <property type="evidence" value="ECO:0007669"/>
    <property type="project" value="TreeGrafter"/>
</dbReference>
<dbReference type="PROSITE" id="PS50977">
    <property type="entry name" value="HTH_TETR_2"/>
    <property type="match status" value="1"/>
</dbReference>
<feature type="domain" description="HTH tetR-type" evidence="5">
    <location>
        <begin position="30"/>
        <end position="88"/>
    </location>
</feature>
<reference evidence="6 7" key="1">
    <citation type="journal article" date="2012" name="J. Bacteriol.">
        <title>Genome sequence of Mycobacterium hassiacum DSM 44199, a rare source of heat-stable mycobacterial proteins.</title>
        <authorList>
            <person name="Tiago I."/>
            <person name="Maranha A."/>
            <person name="Mendes V."/>
            <person name="Alarico S."/>
            <person name="Moynihan P.J."/>
            <person name="Clarke A.J."/>
            <person name="Macedo-Ribeiro S."/>
            <person name="Pereira P.J."/>
            <person name="Empadinhas N."/>
        </authorList>
    </citation>
    <scope>NUCLEOTIDE SEQUENCE [LARGE SCALE GENOMIC DNA]</scope>
    <source>
        <strain evidence="7">DSM 44199 / CIP 105218 / JCM 12690 / 3849</strain>
    </source>
</reference>
<dbReference type="eggNOG" id="COG1309">
    <property type="taxonomic scope" value="Bacteria"/>
</dbReference>
<dbReference type="EMBL" id="AMRA01000027">
    <property type="protein sequence ID" value="EKF24877.1"/>
    <property type="molecule type" value="Genomic_DNA"/>
</dbReference>
<name>K5BGL4_MYCHD</name>
<keyword evidence="3" id="KW-0804">Transcription</keyword>
<evidence type="ECO:0000313" key="6">
    <source>
        <dbReference type="EMBL" id="EKF24877.1"/>
    </source>
</evidence>
<sequence length="216" mass="23491">MQDSEQSPRHGDPDLWFGEDTRPILRKDAARNRRRILQAARAIADRGKPLQLNVVAHRANVGVATVYRHFPTPEALTEALAADRLALLIREVEAAPPTVHGLRRFLSAALAVFVRDHTLTSALVNPVTDTVQDQRHRLLDGLTRLLTGLGPAVSPALAPSDIVLILCGVGFALRHSPGHLDPAVRDRYLKVLLVGLLSGPACRGSTCDGRRADARE</sequence>
<dbReference type="Gene3D" id="1.10.357.10">
    <property type="entry name" value="Tetracycline Repressor, domain 2"/>
    <property type="match status" value="1"/>
</dbReference>
<dbReference type="InterPro" id="IPR009057">
    <property type="entry name" value="Homeodomain-like_sf"/>
</dbReference>
<dbReference type="SUPFAM" id="SSF46689">
    <property type="entry name" value="Homeodomain-like"/>
    <property type="match status" value="1"/>
</dbReference>
<comment type="caution">
    <text evidence="6">The sequence shown here is derived from an EMBL/GenBank/DDBJ whole genome shotgun (WGS) entry which is preliminary data.</text>
</comment>
<proteinExistence type="predicted"/>
<evidence type="ECO:0000256" key="4">
    <source>
        <dbReference type="PROSITE-ProRule" id="PRU00335"/>
    </source>
</evidence>
<organism evidence="6 7">
    <name type="scientific">Mycolicibacterium hassiacum (strain DSM 44199 / CIP 105218 / JCM 12690 / 3849)</name>
    <name type="common">Mycobacterium hassiacum</name>
    <dbReference type="NCBI Taxonomy" id="1122247"/>
    <lineage>
        <taxon>Bacteria</taxon>
        <taxon>Bacillati</taxon>
        <taxon>Actinomycetota</taxon>
        <taxon>Actinomycetes</taxon>
        <taxon>Mycobacteriales</taxon>
        <taxon>Mycobacteriaceae</taxon>
        <taxon>Mycolicibacterium</taxon>
    </lineage>
</organism>
<accession>K5BGL4</accession>
<dbReference type="PATRIC" id="fig|1122247.3.peg.1010"/>
<dbReference type="GO" id="GO:0003700">
    <property type="term" value="F:DNA-binding transcription factor activity"/>
    <property type="evidence" value="ECO:0007669"/>
    <property type="project" value="TreeGrafter"/>
</dbReference>
<dbReference type="InterPro" id="IPR001647">
    <property type="entry name" value="HTH_TetR"/>
</dbReference>
<dbReference type="Proteomes" id="UP000006265">
    <property type="component" value="Unassembled WGS sequence"/>
</dbReference>
<keyword evidence="1" id="KW-0805">Transcription regulation</keyword>
<dbReference type="OrthoDB" id="9795011at2"/>
<evidence type="ECO:0000313" key="7">
    <source>
        <dbReference type="Proteomes" id="UP000006265"/>
    </source>
</evidence>